<dbReference type="PROSITE" id="PS00066">
    <property type="entry name" value="HMG_COA_REDUCTASE_1"/>
    <property type="match status" value="1"/>
</dbReference>
<dbReference type="Pfam" id="PF00368">
    <property type="entry name" value="HMG-CoA_red"/>
    <property type="match status" value="1"/>
</dbReference>
<dbReference type="PRINTS" id="PR00071">
    <property type="entry name" value="HMGCOARDTASE"/>
</dbReference>
<dbReference type="Gene3D" id="3.30.70.420">
    <property type="entry name" value="Hydroxymethylglutaryl-CoA reductase, class I/II, NAD/NADP-binding domain"/>
    <property type="match status" value="1"/>
</dbReference>
<dbReference type="InterPro" id="IPR000731">
    <property type="entry name" value="SSD"/>
</dbReference>
<dbReference type="PANTHER" id="PTHR10572:SF24">
    <property type="entry name" value="3-HYDROXY-3-METHYLGLUTARYL-COENZYME A REDUCTASE"/>
    <property type="match status" value="1"/>
</dbReference>
<dbReference type="SUPFAM" id="SSF55035">
    <property type="entry name" value="NAD-binding domain of HMG-CoA reductase"/>
    <property type="match status" value="1"/>
</dbReference>
<evidence type="ECO:0000256" key="16">
    <source>
        <dbReference type="SAM" id="MobiDB-lite"/>
    </source>
</evidence>
<feature type="transmembrane region" description="Helical" evidence="15">
    <location>
        <begin position="12"/>
        <end position="34"/>
    </location>
</feature>
<dbReference type="InterPro" id="IPR004554">
    <property type="entry name" value="HMG_CoA_Rdtase_eu_arc"/>
</dbReference>
<organism evidence="18 19">
    <name type="scientific">Ataeniobius toweri</name>
    <dbReference type="NCBI Taxonomy" id="208326"/>
    <lineage>
        <taxon>Eukaryota</taxon>
        <taxon>Metazoa</taxon>
        <taxon>Chordata</taxon>
        <taxon>Craniata</taxon>
        <taxon>Vertebrata</taxon>
        <taxon>Euteleostomi</taxon>
        <taxon>Actinopterygii</taxon>
        <taxon>Neopterygii</taxon>
        <taxon>Teleostei</taxon>
        <taxon>Neoteleostei</taxon>
        <taxon>Acanthomorphata</taxon>
        <taxon>Ovalentaria</taxon>
        <taxon>Atherinomorphae</taxon>
        <taxon>Cyprinodontiformes</taxon>
        <taxon>Goodeidae</taxon>
        <taxon>Ataeniobius</taxon>
    </lineage>
</organism>
<evidence type="ECO:0000256" key="2">
    <source>
        <dbReference type="ARBA" id="ARBA00004585"/>
    </source>
</evidence>
<accession>A0ABU7CF97</accession>
<comment type="catalytic activity">
    <reaction evidence="14">
        <text>(R)-mevalonate + 2 NADP(+) + CoA = (3S)-3-hydroxy-3-methylglutaryl-CoA + 2 NADPH + 2 H(+)</text>
        <dbReference type="Rhea" id="RHEA:15989"/>
        <dbReference type="ChEBI" id="CHEBI:15378"/>
        <dbReference type="ChEBI" id="CHEBI:36464"/>
        <dbReference type="ChEBI" id="CHEBI:43074"/>
        <dbReference type="ChEBI" id="CHEBI:57287"/>
        <dbReference type="ChEBI" id="CHEBI:57783"/>
        <dbReference type="ChEBI" id="CHEBI:58349"/>
        <dbReference type="EC" id="1.1.1.34"/>
    </reaction>
    <physiologicalReaction direction="right-to-left" evidence="14">
        <dbReference type="Rhea" id="RHEA:15991"/>
    </physiologicalReaction>
</comment>
<keyword evidence="8" id="KW-0443">Lipid metabolism</keyword>
<keyword evidence="19" id="KW-1185">Reference proteome</keyword>
<dbReference type="Pfam" id="PF12349">
    <property type="entry name" value="Sterol-sensing"/>
    <property type="match status" value="1"/>
</dbReference>
<feature type="region of interest" description="Disordered" evidence="16">
    <location>
        <begin position="858"/>
        <end position="880"/>
    </location>
</feature>
<evidence type="ECO:0000259" key="17">
    <source>
        <dbReference type="PROSITE" id="PS50156"/>
    </source>
</evidence>
<dbReference type="InterPro" id="IPR023074">
    <property type="entry name" value="HMG_CoA_Rdtase_cat_sf"/>
</dbReference>
<keyword evidence="6 15" id="KW-0256">Endoplasmic reticulum</keyword>
<comment type="pathway">
    <text evidence="3 15">Metabolic intermediate biosynthesis; (R)-mevalonate biosynthesis; (R)-mevalonate from acetyl-CoA: step 3/3.</text>
</comment>
<dbReference type="InterPro" id="IPR009023">
    <property type="entry name" value="HMG_CoA_Rdtase_NAD(P)-bd_sf"/>
</dbReference>
<evidence type="ECO:0000313" key="19">
    <source>
        <dbReference type="Proteomes" id="UP001345963"/>
    </source>
</evidence>
<dbReference type="PROSITE" id="PS01192">
    <property type="entry name" value="HMG_COA_REDUCTASE_3"/>
    <property type="match status" value="1"/>
</dbReference>
<dbReference type="SUPFAM" id="SSF82866">
    <property type="entry name" value="Multidrug efflux transporter AcrB transmembrane domain"/>
    <property type="match status" value="1"/>
</dbReference>
<dbReference type="PROSITE" id="PS00318">
    <property type="entry name" value="HMG_COA_REDUCTASE_2"/>
    <property type="match status" value="1"/>
</dbReference>
<keyword evidence="9 15" id="KW-1133">Transmembrane helix</keyword>
<dbReference type="NCBIfam" id="TIGR00533">
    <property type="entry name" value="HMG_CoA_R_NADP"/>
    <property type="match status" value="1"/>
</dbReference>
<dbReference type="NCBIfam" id="TIGR00920">
    <property type="entry name" value="2A060605"/>
    <property type="match status" value="1"/>
</dbReference>
<dbReference type="InterPro" id="IPR009029">
    <property type="entry name" value="HMG_CoA_Rdtase_sub-bd_dom_sf"/>
</dbReference>
<evidence type="ECO:0000256" key="14">
    <source>
        <dbReference type="ARBA" id="ARBA00049909"/>
    </source>
</evidence>
<dbReference type="InterPro" id="IPR004816">
    <property type="entry name" value="HMG_CoA_Rdtase_metazoan"/>
</dbReference>
<dbReference type="CDD" id="cd00643">
    <property type="entry name" value="HMG-CoA_reductase_classI"/>
    <property type="match status" value="1"/>
</dbReference>
<dbReference type="SUPFAM" id="SSF56542">
    <property type="entry name" value="Substrate-binding domain of HMG-CoA reductase"/>
    <property type="match status" value="1"/>
</dbReference>
<dbReference type="EMBL" id="JAHUTI010088931">
    <property type="protein sequence ID" value="MED6260489.1"/>
    <property type="molecule type" value="Genomic_DNA"/>
</dbReference>
<keyword evidence="10 15" id="KW-0560">Oxidoreductase</keyword>
<dbReference type="InterPro" id="IPR002202">
    <property type="entry name" value="HMG_CoA_Rdtase"/>
</dbReference>
<dbReference type="Gene3D" id="1.10.3270.10">
    <property type="entry name" value="HMGR, N-terminal domain"/>
    <property type="match status" value="1"/>
</dbReference>
<dbReference type="PROSITE" id="PS50156">
    <property type="entry name" value="SSD"/>
    <property type="match status" value="1"/>
</dbReference>
<dbReference type="PROSITE" id="PS50065">
    <property type="entry name" value="HMG_COA_REDUCTASE_4"/>
    <property type="match status" value="1"/>
</dbReference>
<reference evidence="18 19" key="1">
    <citation type="submission" date="2021-07" db="EMBL/GenBank/DDBJ databases">
        <authorList>
            <person name="Palmer J.M."/>
        </authorList>
    </citation>
    <scope>NUCLEOTIDE SEQUENCE [LARGE SCALE GENOMIC DNA]</scope>
    <source>
        <strain evidence="18 19">AT_MEX2019</strain>
        <tissue evidence="18">Muscle</tissue>
    </source>
</reference>
<evidence type="ECO:0000256" key="9">
    <source>
        <dbReference type="ARBA" id="ARBA00022989"/>
    </source>
</evidence>
<keyword evidence="7 15" id="KW-0521">NADP</keyword>
<feature type="transmembrane region" description="Helical" evidence="15">
    <location>
        <begin position="91"/>
        <end position="116"/>
    </location>
</feature>
<keyword evidence="11" id="KW-1207">Sterol metabolism</keyword>
<dbReference type="InterPro" id="IPR023076">
    <property type="entry name" value="HMG_CoA_Rdtase_CS"/>
</dbReference>
<feature type="transmembrane region" description="Helical" evidence="15">
    <location>
        <begin position="63"/>
        <end position="79"/>
    </location>
</feature>
<keyword evidence="13" id="KW-0325">Glycoprotein</keyword>
<comment type="similarity">
    <text evidence="4 15">Belongs to the HMG-CoA reductase family.</text>
</comment>
<dbReference type="InterPro" id="IPR023282">
    <property type="entry name" value="HMG_CoA_Rdtase_N"/>
</dbReference>
<evidence type="ECO:0000256" key="4">
    <source>
        <dbReference type="ARBA" id="ARBA00007661"/>
    </source>
</evidence>
<keyword evidence="8" id="KW-0752">Steroid biosynthesis</keyword>
<evidence type="ECO:0000256" key="11">
    <source>
        <dbReference type="ARBA" id="ARBA00023011"/>
    </source>
</evidence>
<proteinExistence type="inferred from homology"/>
<dbReference type="Proteomes" id="UP001345963">
    <property type="component" value="Unassembled WGS sequence"/>
</dbReference>
<sequence length="880" mass="94398">MLARLFRLHGLLVASHPWEVIVGTLAFTVCLMNMNMNTLSTSSQMCSWNNCPKVKEEVPSSDIIILTITRCMAIIYIYFQFKNLLQLGSKYILGIAGLFTVFSSFVFSIVVIHFFGKELTGLNEALPFFLLLIDLSKACTLAKFALSSNSQEEVRENISKGMAILGPTFTLDALVECLVIGVGTMSGVPQLEIMCCFGCMSVLANYFVFMTFFPACVSLVLELSRESQEGRPIWQMSHLAHVLAEEEDNKPNPVTQRVKIIMSLGLALVHAHTRLTAEHSGHNRTADGPIAERLESAGTVWPQKLTSMELEHVITLSLALLLAVKYVFFEQADTESSLSLRSPINGMSLSQKPQAAEDCCRRDQSAPKSQKSSTGVLATSIASSAVSDGKPLPEADITFKEVGKTASMEVEVCGSFSLESSAQTCSSLPSCASEPRSLEECMAILSDPQRGPAMLTDAEVMSLVSSCKILNYKLEAVLETPERGVAIRREMLSLKLPVSSALACLPYKGYDYSKVMGACCENVIGYMPVPVGVAGPLLLDNQQFHVPMATTEGGLVASTNRGCRAISLSGGCNSKILADSMTRGPVVRLPSACRAAEVKIWLDTSDGFSMVKEAFDETSRFARLEKLLVCVAGRNLYIRFQSQTGDAMGMNMLSKGTEQALCRLKQHFPDMEVLSVSGNYCTDKKPAAINWILGRGKSAVCEATIPGQVVKEVLKSSTAALVDLNISKNLVGSAMAGSIGGFNAHSANIVAAIYIACGQDPAQTVGSSSCITQMEAAGPDGEDLYISCTMPSIELGTVGGGTNLPPQQACLQMLGVTSSNQLGENARQLARVVCATVLAGELSLMAALAAGHLVKSHMTHNRSKTNLPELALAKSKTTVP</sequence>
<evidence type="ECO:0000256" key="5">
    <source>
        <dbReference type="ARBA" id="ARBA00022692"/>
    </source>
</evidence>
<name>A0ABU7CF97_9TELE</name>
<feature type="compositionally biased region" description="Polar residues" evidence="16">
    <location>
        <begin position="366"/>
        <end position="376"/>
    </location>
</feature>
<keyword evidence="8" id="KW-0444">Lipid biosynthesis</keyword>
<keyword evidence="5 15" id="KW-0812">Transmembrane</keyword>
<dbReference type="PANTHER" id="PTHR10572">
    <property type="entry name" value="3-HYDROXY-3-METHYLGLUTARYL-COENZYME A REDUCTASE"/>
    <property type="match status" value="1"/>
</dbReference>
<keyword evidence="11" id="KW-0753">Steroid metabolism</keyword>
<evidence type="ECO:0000256" key="7">
    <source>
        <dbReference type="ARBA" id="ARBA00022857"/>
    </source>
</evidence>
<evidence type="ECO:0000256" key="1">
    <source>
        <dbReference type="ARBA" id="ARBA00004477"/>
    </source>
</evidence>
<comment type="subcellular location">
    <subcellularLocation>
        <location evidence="1 15">Endoplasmic reticulum membrane</location>
        <topology evidence="1 15">Multi-pass membrane protein</topology>
    </subcellularLocation>
    <subcellularLocation>
        <location evidence="2">Peroxisome membrane</location>
        <topology evidence="2">Multi-pass membrane protein</topology>
    </subcellularLocation>
</comment>
<evidence type="ECO:0000256" key="8">
    <source>
        <dbReference type="ARBA" id="ARBA00022955"/>
    </source>
</evidence>
<dbReference type="InterPro" id="IPR053958">
    <property type="entry name" value="HMGCR/SNAP/NPC1-like_SSD"/>
</dbReference>
<evidence type="ECO:0000256" key="10">
    <source>
        <dbReference type="ARBA" id="ARBA00023002"/>
    </source>
</evidence>
<evidence type="ECO:0000256" key="6">
    <source>
        <dbReference type="ARBA" id="ARBA00022824"/>
    </source>
</evidence>
<feature type="region of interest" description="Disordered" evidence="16">
    <location>
        <begin position="349"/>
        <end position="376"/>
    </location>
</feature>
<evidence type="ECO:0000256" key="3">
    <source>
        <dbReference type="ARBA" id="ARBA00005084"/>
    </source>
</evidence>
<protein>
    <recommendedName>
        <fullName evidence="15">3-hydroxy-3-methylglutaryl coenzyme A reductase</fullName>
        <shortName evidence="15">HMG-CoA reductase</shortName>
        <ecNumber evidence="15">1.1.1.34</ecNumber>
    </recommendedName>
</protein>
<keyword evidence="12 15" id="KW-0472">Membrane</keyword>
<evidence type="ECO:0000313" key="18">
    <source>
        <dbReference type="EMBL" id="MED6260489.1"/>
    </source>
</evidence>
<feature type="domain" description="SSD" evidence="17">
    <location>
        <begin position="62"/>
        <end position="219"/>
    </location>
</feature>
<gene>
    <name evidence="18" type="ORF">ATANTOWER_019921</name>
</gene>
<evidence type="ECO:0000256" key="12">
    <source>
        <dbReference type="ARBA" id="ARBA00023136"/>
    </source>
</evidence>
<dbReference type="Gene3D" id="3.90.770.10">
    <property type="entry name" value="3-hydroxy-3-methylglutaryl-coenzyme A Reductase, Chain A, domain 2"/>
    <property type="match status" value="1"/>
</dbReference>
<comment type="caution">
    <text evidence="18">The sequence shown here is derived from an EMBL/GenBank/DDBJ whole genome shotgun (WGS) entry which is preliminary data.</text>
</comment>
<dbReference type="EC" id="1.1.1.34" evidence="15"/>
<evidence type="ECO:0000256" key="15">
    <source>
        <dbReference type="RuleBase" id="RU361219"/>
    </source>
</evidence>
<evidence type="ECO:0000256" key="13">
    <source>
        <dbReference type="ARBA" id="ARBA00023180"/>
    </source>
</evidence>
<keyword evidence="11" id="KW-0756">Sterol biosynthesis</keyword>